<accession>A0A0J5W2S2</accession>
<dbReference type="PATRIC" id="fig|292.27.peg.794"/>
<organism evidence="2 3">
    <name type="scientific">Burkholderia cepacia</name>
    <name type="common">Pseudomonas cepacia</name>
    <dbReference type="NCBI Taxonomy" id="292"/>
    <lineage>
        <taxon>Bacteria</taxon>
        <taxon>Pseudomonadati</taxon>
        <taxon>Pseudomonadota</taxon>
        <taxon>Betaproteobacteria</taxon>
        <taxon>Burkholderiales</taxon>
        <taxon>Burkholderiaceae</taxon>
        <taxon>Burkholderia</taxon>
        <taxon>Burkholderia cepacia complex</taxon>
    </lineage>
</organism>
<name>A0A0J5W2S2_BURCE</name>
<keyword evidence="1" id="KW-0732">Signal</keyword>
<sequence>MARSRVAALVCAAGLAATQPALAADDADGDALRLADTATAAPVTPSNWRGTFEAAVANYTAASQTGPVTLDDNARVSNTLSYDGTFGNWRGILSNRFDAGWRAGTSQYNAVDTLKQAYVSWQASPNAIVDVGRVNLREGVASGFNPTDFFKAGALRSVVSIDTESLRENRLGSVMARGQLLWNGGSVTALVSPRLDTHRNDATFNPDLGATNARTRYMLSGSQRLFGDFAPQWLLYGGEGIAPQLGLNATTLIDNSTVGFLEYVIGRGSATADFSQASSSWTSKLATGVTHTFANKLSLTLEYDYDGASASAAAWRALQGDPSRYWRYRDTASVAQELMTRHSLFVYASMPDVFVQHLALAAMARYNLDDHSYFTWLEARYHWPRTDFAVQWQSNHGSARSVYGGQAQSEIVQGIVTFFF</sequence>
<gene>
    <name evidence="2" type="ORF">VL15_38030</name>
</gene>
<comment type="caution">
    <text evidence="2">The sequence shown here is derived from an EMBL/GenBank/DDBJ whole genome shotgun (WGS) entry which is preliminary data.</text>
</comment>
<dbReference type="EMBL" id="LDWR01000113">
    <property type="protein sequence ID" value="KML41235.1"/>
    <property type="molecule type" value="Genomic_DNA"/>
</dbReference>
<feature type="chain" id="PRO_5005266154" description="Porin" evidence="1">
    <location>
        <begin position="24"/>
        <end position="420"/>
    </location>
</feature>
<evidence type="ECO:0000313" key="2">
    <source>
        <dbReference type="EMBL" id="KML41235.1"/>
    </source>
</evidence>
<proteinExistence type="predicted"/>
<reference evidence="2 3" key="1">
    <citation type="submission" date="2015-05" db="EMBL/GenBank/DDBJ databases">
        <title>Draft genome of Burkholderia cepacia LK29.</title>
        <authorList>
            <person name="Chan X.Y."/>
        </authorList>
    </citation>
    <scope>NUCLEOTIDE SEQUENCE [LARGE SCALE GENOMIC DNA]</scope>
    <source>
        <strain evidence="2 3">LK29</strain>
    </source>
</reference>
<dbReference type="RefSeq" id="WP_048252046.1">
    <property type="nucleotide sequence ID" value="NZ_LDWR01000113.1"/>
</dbReference>
<dbReference type="AlphaFoldDB" id="A0A0J5W2S2"/>
<dbReference type="Proteomes" id="UP000036338">
    <property type="component" value="Unassembled WGS sequence"/>
</dbReference>
<evidence type="ECO:0000313" key="3">
    <source>
        <dbReference type="Proteomes" id="UP000036338"/>
    </source>
</evidence>
<feature type="signal peptide" evidence="1">
    <location>
        <begin position="1"/>
        <end position="23"/>
    </location>
</feature>
<evidence type="ECO:0000256" key="1">
    <source>
        <dbReference type="SAM" id="SignalP"/>
    </source>
</evidence>
<evidence type="ECO:0008006" key="4">
    <source>
        <dbReference type="Google" id="ProtNLM"/>
    </source>
</evidence>
<protein>
    <recommendedName>
        <fullName evidence="4">Porin</fullName>
    </recommendedName>
</protein>